<evidence type="ECO:0000313" key="3">
    <source>
        <dbReference type="Proteomes" id="UP001178507"/>
    </source>
</evidence>
<comment type="caution">
    <text evidence="2">The sequence shown here is derived from an EMBL/GenBank/DDBJ whole genome shotgun (WGS) entry which is preliminary data.</text>
</comment>
<organism evidence="2 3">
    <name type="scientific">Effrenium voratum</name>
    <dbReference type="NCBI Taxonomy" id="2562239"/>
    <lineage>
        <taxon>Eukaryota</taxon>
        <taxon>Sar</taxon>
        <taxon>Alveolata</taxon>
        <taxon>Dinophyceae</taxon>
        <taxon>Suessiales</taxon>
        <taxon>Symbiodiniaceae</taxon>
        <taxon>Effrenium</taxon>
    </lineage>
</organism>
<dbReference type="Proteomes" id="UP001178507">
    <property type="component" value="Unassembled WGS sequence"/>
</dbReference>
<reference evidence="2" key="1">
    <citation type="submission" date="2023-08" db="EMBL/GenBank/DDBJ databases">
        <authorList>
            <person name="Chen Y."/>
            <person name="Shah S."/>
            <person name="Dougan E. K."/>
            <person name="Thang M."/>
            <person name="Chan C."/>
        </authorList>
    </citation>
    <scope>NUCLEOTIDE SEQUENCE</scope>
</reference>
<dbReference type="PROSITE" id="PS51257">
    <property type="entry name" value="PROKAR_LIPOPROTEIN"/>
    <property type="match status" value="1"/>
</dbReference>
<keyword evidence="1" id="KW-0732">Signal</keyword>
<name>A0AA36JPM1_9DINO</name>
<dbReference type="AlphaFoldDB" id="A0AA36JPM1"/>
<keyword evidence="3" id="KW-1185">Reference proteome</keyword>
<evidence type="ECO:0000313" key="2">
    <source>
        <dbReference type="EMBL" id="CAJ1408849.1"/>
    </source>
</evidence>
<evidence type="ECO:0000256" key="1">
    <source>
        <dbReference type="SAM" id="SignalP"/>
    </source>
</evidence>
<gene>
    <name evidence="2" type="ORF">EVOR1521_LOCUS30094</name>
</gene>
<feature type="chain" id="PRO_5041467973" evidence="1">
    <location>
        <begin position="23"/>
        <end position="119"/>
    </location>
</feature>
<proteinExistence type="predicted"/>
<sequence length="119" mass="12449">MAFARRALIAVLAAQACSLVSAGPLNNLLADLTGQHHDGSSTCLADGHTHACSHASSFTGFFPDAAAPAHSDHFFPSISAETVSGSADAHQGDVAHLDQFDSSLLANRRPKMFVSFDKK</sequence>
<feature type="signal peptide" evidence="1">
    <location>
        <begin position="1"/>
        <end position="22"/>
    </location>
</feature>
<dbReference type="EMBL" id="CAUJNA010003736">
    <property type="protein sequence ID" value="CAJ1408849.1"/>
    <property type="molecule type" value="Genomic_DNA"/>
</dbReference>
<protein>
    <submittedName>
        <fullName evidence="2">Uncharacterized protein</fullName>
    </submittedName>
</protein>
<accession>A0AA36JPM1</accession>